<gene>
    <name evidence="1" type="ORF">DNG_02264</name>
</gene>
<dbReference type="Proteomes" id="UP001187682">
    <property type="component" value="Unassembled WGS sequence"/>
</dbReference>
<keyword evidence="2" id="KW-1185">Reference proteome</keyword>
<protein>
    <submittedName>
        <fullName evidence="1">Uncharacterized protein</fullName>
    </submittedName>
</protein>
<evidence type="ECO:0000313" key="1">
    <source>
        <dbReference type="EMBL" id="SPN99227.1"/>
    </source>
</evidence>
<evidence type="ECO:0000313" key="2">
    <source>
        <dbReference type="Proteomes" id="UP001187682"/>
    </source>
</evidence>
<comment type="caution">
    <text evidence="1">The sequence shown here is derived from an EMBL/GenBank/DDBJ whole genome shotgun (WGS) entry which is preliminary data.</text>
</comment>
<reference evidence="1" key="1">
    <citation type="submission" date="2018-03" db="EMBL/GenBank/DDBJ databases">
        <authorList>
            <person name="Guldener U."/>
        </authorList>
    </citation>
    <scope>NUCLEOTIDE SEQUENCE</scope>
</reference>
<dbReference type="EMBL" id="ONZQ02000002">
    <property type="protein sequence ID" value="SPN99227.1"/>
    <property type="molecule type" value="Genomic_DNA"/>
</dbReference>
<name>A0AAE8SSE2_9PEZI</name>
<accession>A0AAE8SSE2</accession>
<sequence>MAKSGTLTLSRSKDSTNPTIQSYIDRLTDDHDHAYFKSLDIGSDIRRTQVQDNVFLILGLWMLMREYFVPSHGKCHILWAYKIASTTSPSSSSSISSSSSSHIQPPPLEAPLSQLIETSSLLPSRSEASTHDEPLFPPPQVAGAANDTDIPLSAISFGLHLSAGLTESLSIEARDLNLFRLTTLADVSILWTDNISRHLLLTRRGQRRHVELFALPCAMGTGAHDVLRDIGIPADVMHEIKLSYANLFNPAPPSALHRYLNGAVGLALWCWCLSCSSRRLRDRAFRDRRDAALLPYDPLLRELAEHETSLWEQSEFENLWPRIVALERCLQEARPWNFWVLLRDSRDTVQYWTFL</sequence>
<dbReference type="AlphaFoldDB" id="A0AAE8SSE2"/>
<organism evidence="1 2">
    <name type="scientific">Cephalotrichum gorgonifer</name>
    <dbReference type="NCBI Taxonomy" id="2041049"/>
    <lineage>
        <taxon>Eukaryota</taxon>
        <taxon>Fungi</taxon>
        <taxon>Dikarya</taxon>
        <taxon>Ascomycota</taxon>
        <taxon>Pezizomycotina</taxon>
        <taxon>Sordariomycetes</taxon>
        <taxon>Hypocreomycetidae</taxon>
        <taxon>Microascales</taxon>
        <taxon>Microascaceae</taxon>
        <taxon>Cephalotrichum</taxon>
    </lineage>
</organism>
<proteinExistence type="predicted"/>